<feature type="compositionally biased region" description="Basic and acidic residues" evidence="1">
    <location>
        <begin position="1"/>
        <end position="10"/>
    </location>
</feature>
<evidence type="ECO:0000313" key="3">
    <source>
        <dbReference type="Proteomes" id="UP000422989"/>
    </source>
</evidence>
<dbReference type="AlphaFoldDB" id="A0A6I6E185"/>
<proteinExistence type="predicted"/>
<feature type="region of interest" description="Disordered" evidence="1">
    <location>
        <begin position="1"/>
        <end position="60"/>
    </location>
</feature>
<accession>A0A6I6E185</accession>
<organism evidence="2 3">
    <name type="scientific">Microbacterium oryzae</name>
    <dbReference type="NCBI Taxonomy" id="743009"/>
    <lineage>
        <taxon>Bacteria</taxon>
        <taxon>Bacillati</taxon>
        <taxon>Actinomycetota</taxon>
        <taxon>Actinomycetes</taxon>
        <taxon>Micrococcales</taxon>
        <taxon>Microbacteriaceae</taxon>
        <taxon>Microbacterium</taxon>
    </lineage>
</organism>
<name>A0A6I6E185_9MICO</name>
<dbReference type="KEGG" id="moj:D7D94_08900"/>
<evidence type="ECO:0000256" key="1">
    <source>
        <dbReference type="SAM" id="MobiDB-lite"/>
    </source>
</evidence>
<feature type="compositionally biased region" description="Acidic residues" evidence="1">
    <location>
        <begin position="50"/>
        <end position="60"/>
    </location>
</feature>
<dbReference type="Proteomes" id="UP000422989">
    <property type="component" value="Chromosome"/>
</dbReference>
<keyword evidence="3" id="KW-1185">Reference proteome</keyword>
<sequence length="60" mass="6375">MRPEEERADATLEAPSTSQEPGEEPRADEPQVNDDASHHAIGIGVIDAEIPGEEGAPEPE</sequence>
<reference evidence="2 3" key="1">
    <citation type="submission" date="2018-09" db="EMBL/GenBank/DDBJ databases">
        <title>Whole genome sequencing of Microbacterium oryzae strain MB-10T.</title>
        <authorList>
            <person name="Das S.K."/>
        </authorList>
    </citation>
    <scope>NUCLEOTIDE SEQUENCE [LARGE SCALE GENOMIC DNA]</scope>
    <source>
        <strain evidence="2 3">MB-10</strain>
    </source>
</reference>
<protein>
    <submittedName>
        <fullName evidence="2">Uncharacterized protein</fullName>
    </submittedName>
</protein>
<dbReference type="EMBL" id="CP032550">
    <property type="protein sequence ID" value="QGU28883.1"/>
    <property type="molecule type" value="Genomic_DNA"/>
</dbReference>
<evidence type="ECO:0000313" key="2">
    <source>
        <dbReference type="EMBL" id="QGU28883.1"/>
    </source>
</evidence>
<gene>
    <name evidence="2" type="ORF">D7D94_08900</name>
</gene>
<dbReference type="OrthoDB" id="5082917at2"/>